<keyword evidence="3" id="KW-0732">Signal</keyword>
<dbReference type="AlphaFoldDB" id="A0A240AFK9"/>
<dbReference type="Pfam" id="PF13519">
    <property type="entry name" value="VWA_2"/>
    <property type="match status" value="1"/>
</dbReference>
<feature type="domain" description="VWFA" evidence="4">
    <location>
        <begin position="68"/>
        <end position="253"/>
    </location>
</feature>
<organism evidence="5 6">
    <name type="scientific">Corynebacterium imitans</name>
    <dbReference type="NCBI Taxonomy" id="156978"/>
    <lineage>
        <taxon>Bacteria</taxon>
        <taxon>Bacillati</taxon>
        <taxon>Actinomycetota</taxon>
        <taxon>Actinomycetes</taxon>
        <taxon>Mycobacteriales</taxon>
        <taxon>Corynebacteriaceae</taxon>
        <taxon>Corynebacterium</taxon>
    </lineage>
</organism>
<dbReference type="InterPro" id="IPR036465">
    <property type="entry name" value="vWFA_dom_sf"/>
</dbReference>
<evidence type="ECO:0000256" key="3">
    <source>
        <dbReference type="SAM" id="SignalP"/>
    </source>
</evidence>
<feature type="compositionally biased region" description="Low complexity" evidence="1">
    <location>
        <begin position="35"/>
        <end position="48"/>
    </location>
</feature>
<accession>A0A240AFK9</accession>
<dbReference type="PROSITE" id="PS50234">
    <property type="entry name" value="VWFA"/>
    <property type="match status" value="1"/>
</dbReference>
<dbReference type="SMART" id="SM00327">
    <property type="entry name" value="VWA"/>
    <property type="match status" value="1"/>
</dbReference>
<feature type="chain" id="PRO_5012964096" evidence="3">
    <location>
        <begin position="31"/>
        <end position="669"/>
    </location>
</feature>
<protein>
    <submittedName>
        <fullName evidence="5">Putative secreted protein</fullName>
    </submittedName>
</protein>
<dbReference type="InterPro" id="IPR002035">
    <property type="entry name" value="VWF_A"/>
</dbReference>
<dbReference type="Proteomes" id="UP000215374">
    <property type="component" value="Chromosome 1"/>
</dbReference>
<keyword evidence="2" id="KW-0812">Transmembrane</keyword>
<dbReference type="EMBL" id="LT906467">
    <property type="protein sequence ID" value="SNV82145.1"/>
    <property type="molecule type" value="Genomic_DNA"/>
</dbReference>
<reference evidence="5 6" key="1">
    <citation type="submission" date="2017-06" db="EMBL/GenBank/DDBJ databases">
        <authorList>
            <consortium name="Pathogen Informatics"/>
        </authorList>
    </citation>
    <scope>NUCLEOTIDE SEQUENCE [LARGE SCALE GENOMIC DNA]</scope>
    <source>
        <strain evidence="5 6">NCTC13015</strain>
    </source>
</reference>
<keyword evidence="2" id="KW-0472">Membrane</keyword>
<proteinExistence type="predicted"/>
<keyword evidence="2" id="KW-1133">Transmembrane helix</keyword>
<gene>
    <name evidence="5" type="ORF">SAMEA4535761_02039</name>
</gene>
<dbReference type="SUPFAM" id="SSF53300">
    <property type="entry name" value="vWA-like"/>
    <property type="match status" value="1"/>
</dbReference>
<evidence type="ECO:0000256" key="2">
    <source>
        <dbReference type="SAM" id="Phobius"/>
    </source>
</evidence>
<feature type="region of interest" description="Disordered" evidence="1">
    <location>
        <begin position="575"/>
        <end position="630"/>
    </location>
</feature>
<dbReference type="PROSITE" id="PS51257">
    <property type="entry name" value="PROKAR_LIPOPROTEIN"/>
    <property type="match status" value="1"/>
</dbReference>
<sequence>MSHTRRGSHAVAALVLAVACMLMWVAPAIATETATSPATSSTAISTETKTVPGATTRASASEGSVDAKAALILDASFSMVEEDADGPRIDAAKKATHELIDSLPDTANIGLLTYGAQESNAPDNREKGCRDIQTLVPVGSLDRQEFGSAIDGLTPKGYTPMGNALRKAAEELGNEGERSIILVSDGIDSCAPPEVCDVAKELAGQGVDLAIHTVGFKADEKARAELECIAEAGGGQFLEAADAGSLAESLKFLAQRGVDTYKADGTPFEFADSPEDAKWLGEGQYRTKIPADANSEQNQYFRLSIPPRHHGHVVVTPMWQTDGDWDWSAAKVEIGDVTNEGEENCGFLSAPVTARQMHGRTHPGGFAMKRDHGTSLDCDMSDILVTTQLSGVDDAAPEGVDVEVQVFYEPVADEAQEKEWEANPLAQPSEYSGELKVENPQPLNGGTSFNDAVEITEGSYSGVIVPGEYRYYKIPVSNGQRPVVTVKSGKSLTGAAGNIKFGVMDPLRHDRAQSSLGLHGEENQEGPIAPPARVWPGIEAPYQGDYYIWFSQDWVYGNTAPTGVEQPYEFAVALDGEPAEGGPDWVPTSDPGPEPADEPIKFDAASESETESTAESTAADEVYTEAQGKDDESGGFGLVPMLLGGAVVLLLIAAVVALVLRRKSSDSWQ</sequence>
<evidence type="ECO:0000256" key="1">
    <source>
        <dbReference type="SAM" id="MobiDB-lite"/>
    </source>
</evidence>
<feature type="region of interest" description="Disordered" evidence="1">
    <location>
        <begin position="35"/>
        <end position="60"/>
    </location>
</feature>
<feature type="transmembrane region" description="Helical" evidence="2">
    <location>
        <begin position="638"/>
        <end position="660"/>
    </location>
</feature>
<dbReference type="Gene3D" id="3.40.50.410">
    <property type="entry name" value="von Willebrand factor, type A domain"/>
    <property type="match status" value="1"/>
</dbReference>
<feature type="signal peptide" evidence="3">
    <location>
        <begin position="1"/>
        <end position="30"/>
    </location>
</feature>
<evidence type="ECO:0000259" key="4">
    <source>
        <dbReference type="PROSITE" id="PS50234"/>
    </source>
</evidence>
<evidence type="ECO:0000313" key="6">
    <source>
        <dbReference type="Proteomes" id="UP000215374"/>
    </source>
</evidence>
<name>A0A240AFK9_9CORY</name>
<evidence type="ECO:0000313" key="5">
    <source>
        <dbReference type="EMBL" id="SNV82145.1"/>
    </source>
</evidence>